<protein>
    <submittedName>
        <fullName evidence="1">Uncharacterized protein</fullName>
    </submittedName>
</protein>
<dbReference type="Proteomes" id="UP000003880">
    <property type="component" value="Unassembled WGS sequence"/>
</dbReference>
<gene>
    <name evidence="1" type="ORF">CIT292_11128</name>
</gene>
<organism evidence="1 2">
    <name type="scientific">Citrobacter youngae ATCC 29220</name>
    <dbReference type="NCBI Taxonomy" id="500640"/>
    <lineage>
        <taxon>Bacteria</taxon>
        <taxon>Pseudomonadati</taxon>
        <taxon>Pseudomonadota</taxon>
        <taxon>Gammaproteobacteria</taxon>
        <taxon>Enterobacterales</taxon>
        <taxon>Enterobacteriaceae</taxon>
        <taxon>Citrobacter</taxon>
        <taxon>Citrobacter freundii complex</taxon>
    </lineage>
</organism>
<proteinExistence type="predicted"/>
<comment type="caution">
    <text evidence="1">The sequence shown here is derived from an EMBL/GenBank/DDBJ whole genome shotgun (WGS) entry which is preliminary data.</text>
</comment>
<reference evidence="1 2" key="1">
    <citation type="submission" date="2010-02" db="EMBL/GenBank/DDBJ databases">
        <authorList>
            <person name="Weinstock G."/>
            <person name="Sodergren E."/>
            <person name="Clifton S."/>
            <person name="Fulton L."/>
            <person name="Fulton B."/>
            <person name="Courtney L."/>
            <person name="Fronick C."/>
            <person name="Harrison M."/>
            <person name="Strong C."/>
            <person name="Farmer C."/>
            <person name="Delahaunty K."/>
            <person name="Markovic C."/>
            <person name="Hall O."/>
            <person name="Minx P."/>
            <person name="Tomlinson C."/>
            <person name="Mitreva M."/>
            <person name="Nelson J."/>
            <person name="Hou S."/>
            <person name="Wollam A."/>
            <person name="Pepin K.H."/>
            <person name="Johnson M."/>
            <person name="Bhonagiri V."/>
            <person name="Zhang X."/>
            <person name="Suruliraj S."/>
            <person name="Warren W."/>
            <person name="Chinwalla A."/>
            <person name="Mardis E.R."/>
            <person name="Wilson R.K."/>
        </authorList>
    </citation>
    <scope>NUCLEOTIDE SEQUENCE [LARGE SCALE GENOMIC DNA]</scope>
    <source>
        <strain evidence="1 2">ATCC 29220</strain>
    </source>
</reference>
<accession>D4BKP8</accession>
<dbReference type="HOGENOM" id="CLU_2750505_0_0_6"/>
<dbReference type="EMBL" id="ABWL02000036">
    <property type="protein sequence ID" value="EFE05474.1"/>
    <property type="molecule type" value="Genomic_DNA"/>
</dbReference>
<evidence type="ECO:0000313" key="2">
    <source>
        <dbReference type="Proteomes" id="UP000003880"/>
    </source>
</evidence>
<sequence>MLFKKQANERRSKKTHAPTSSFFIKSKFFYNKKLFIITPIKSHFYANNQRKALFSEGCAECHADDNDNKR</sequence>
<dbReference type="AlphaFoldDB" id="D4BKP8"/>
<evidence type="ECO:0000313" key="1">
    <source>
        <dbReference type="EMBL" id="EFE05474.1"/>
    </source>
</evidence>
<name>D4BKP8_9ENTR</name>